<dbReference type="InterPro" id="IPR058790">
    <property type="entry name" value="BSH_CusB"/>
</dbReference>
<dbReference type="FunFam" id="2.40.30.170:FF:000010">
    <property type="entry name" value="Efflux RND transporter periplasmic adaptor subunit"/>
    <property type="match status" value="1"/>
</dbReference>
<dbReference type="FunFam" id="2.40.420.20:FF:000003">
    <property type="entry name" value="Cation efflux system protein cusB"/>
    <property type="match status" value="1"/>
</dbReference>
<dbReference type="Pfam" id="PF25975">
    <property type="entry name" value="CzcB_C"/>
    <property type="match status" value="1"/>
</dbReference>
<evidence type="ECO:0000256" key="1">
    <source>
        <dbReference type="ARBA" id="ARBA00009477"/>
    </source>
</evidence>
<dbReference type="Proteomes" id="UP000268192">
    <property type="component" value="Chromosome"/>
</dbReference>
<organism evidence="8 9">
    <name type="scientific">Georhizobium profundi</name>
    <dbReference type="NCBI Taxonomy" id="2341112"/>
    <lineage>
        <taxon>Bacteria</taxon>
        <taxon>Pseudomonadati</taxon>
        <taxon>Pseudomonadota</taxon>
        <taxon>Alphaproteobacteria</taxon>
        <taxon>Hyphomicrobiales</taxon>
        <taxon>Rhizobiaceae</taxon>
        <taxon>Georhizobium</taxon>
    </lineage>
</organism>
<reference evidence="8 9" key="1">
    <citation type="submission" date="2018-09" db="EMBL/GenBank/DDBJ databases">
        <title>Marinorhizobium profundi gen. nov., sp. nov., isolated from a deep-sea sediment sample from the New Britain Trench and proposal of Marinorhizobiaceae fam. nov. in the order Rhizobiales of the class Alphaproteobacteria.</title>
        <authorList>
            <person name="Cao J."/>
        </authorList>
    </citation>
    <scope>NUCLEOTIDE SEQUENCE [LARGE SCALE GENOMIC DNA]</scope>
    <source>
        <strain evidence="8 9">WS11</strain>
    </source>
</reference>
<dbReference type="InterPro" id="IPR058792">
    <property type="entry name" value="Beta-barrel_RND_2"/>
</dbReference>
<evidence type="ECO:0000313" key="8">
    <source>
        <dbReference type="EMBL" id="AZN71497.1"/>
    </source>
</evidence>
<dbReference type="GO" id="GO:0022857">
    <property type="term" value="F:transmembrane transporter activity"/>
    <property type="evidence" value="ECO:0007669"/>
    <property type="project" value="InterPro"/>
</dbReference>
<evidence type="ECO:0000256" key="3">
    <source>
        <dbReference type="ARBA" id="ARBA00022729"/>
    </source>
</evidence>
<dbReference type="GO" id="GO:0046914">
    <property type="term" value="F:transition metal ion binding"/>
    <property type="evidence" value="ECO:0007669"/>
    <property type="project" value="TreeGrafter"/>
</dbReference>
<dbReference type="Gene3D" id="2.40.30.170">
    <property type="match status" value="1"/>
</dbReference>
<dbReference type="KEGG" id="abaw:D5400_09660"/>
<evidence type="ECO:0000259" key="7">
    <source>
        <dbReference type="Pfam" id="PF25975"/>
    </source>
</evidence>
<dbReference type="InterPro" id="IPR058649">
    <property type="entry name" value="CzcB_C"/>
</dbReference>
<evidence type="ECO:0000259" key="6">
    <source>
        <dbReference type="Pfam" id="PF25954"/>
    </source>
</evidence>
<evidence type="ECO:0000256" key="2">
    <source>
        <dbReference type="ARBA" id="ARBA00022448"/>
    </source>
</evidence>
<dbReference type="OrthoDB" id="9806939at2"/>
<evidence type="ECO:0000259" key="5">
    <source>
        <dbReference type="Pfam" id="PF25919"/>
    </source>
</evidence>
<keyword evidence="2" id="KW-0813">Transport</keyword>
<dbReference type="Gene3D" id="2.40.50.100">
    <property type="match status" value="1"/>
</dbReference>
<dbReference type="AlphaFoldDB" id="A0A3Q8XQQ6"/>
<keyword evidence="4" id="KW-0406">Ion transport</keyword>
<keyword evidence="9" id="KW-1185">Reference proteome</keyword>
<dbReference type="Pfam" id="PF25919">
    <property type="entry name" value="BSH_CusB"/>
    <property type="match status" value="1"/>
</dbReference>
<accession>A0A3Q8XQQ6</accession>
<dbReference type="GO" id="GO:0060003">
    <property type="term" value="P:copper ion export"/>
    <property type="evidence" value="ECO:0007669"/>
    <property type="project" value="TreeGrafter"/>
</dbReference>
<feature type="domain" description="CzcB-like C-terminal circularly permuted SH3-like" evidence="7">
    <location>
        <begin position="394"/>
        <end position="454"/>
    </location>
</feature>
<name>A0A3Q8XQQ6_9HYPH</name>
<dbReference type="GO" id="GO:0016020">
    <property type="term" value="C:membrane"/>
    <property type="evidence" value="ECO:0007669"/>
    <property type="project" value="InterPro"/>
</dbReference>
<sequence>MRPAGIVTTLVLILASGAAGYWVGQDGGLTTASLVPAVAPSPTSPNTAGEQGAILYYRHPAGEAIYSATATETEEGEPFEAVRASEDVTLGEQGPITPQDIALVPAASGKVLYYRNPMGLADTSPVPKKDWMGMDYIPVYEGEQPSDSSVVVSAGKIQRTGVKTEHAMLGVIARSVDVPGIVTLDERLVSVVSPRVETFVETVADVTTGDQIEAGDELMRVYSRDIAAAGAQFLSDLKSGLSGQAMSGSRLRLKNLGVPESAVQDMETTRAVPESIVVSASRNGVVLERSVVPGMMAGPGDVLFRIADTSRVWIMAEIPEYLVSDVSLDAEAIVRIRSLPGKEFEGTVNQIYPEIREQTRTTRVRIELPNPDGILLANMYAEVAIKGKQTAKTITVPDGAVIDTGKRQSVFVDLGEGRFEPRDVRVGMRSGGQTEILEGIAEGEAVVVSGNFLIDAESNLNAAFSAFQSEVIEP</sequence>
<dbReference type="InterPro" id="IPR006143">
    <property type="entry name" value="RND_pump_MFP"/>
</dbReference>
<protein>
    <submittedName>
        <fullName evidence="8">Efflux RND transporter periplasmic adaptor subunit</fullName>
    </submittedName>
</protein>
<dbReference type="NCBIfam" id="TIGR01730">
    <property type="entry name" value="RND_mfp"/>
    <property type="match status" value="1"/>
</dbReference>
<feature type="domain" description="CusB-like barrel-sandwich hybrid" evidence="5">
    <location>
        <begin position="189"/>
        <end position="307"/>
    </location>
</feature>
<dbReference type="PANTHER" id="PTHR30097">
    <property type="entry name" value="CATION EFFLUX SYSTEM PROTEIN CUSB"/>
    <property type="match status" value="1"/>
</dbReference>
<dbReference type="GO" id="GO:0030288">
    <property type="term" value="C:outer membrane-bounded periplasmic space"/>
    <property type="evidence" value="ECO:0007669"/>
    <property type="project" value="TreeGrafter"/>
</dbReference>
<comment type="similarity">
    <text evidence="1">Belongs to the membrane fusion protein (MFP) (TC 8.A.1) family.</text>
</comment>
<keyword evidence="3" id="KW-0732">Signal</keyword>
<evidence type="ECO:0000313" key="9">
    <source>
        <dbReference type="Proteomes" id="UP000268192"/>
    </source>
</evidence>
<dbReference type="GO" id="GO:0015679">
    <property type="term" value="P:plasma membrane copper ion transport"/>
    <property type="evidence" value="ECO:0007669"/>
    <property type="project" value="TreeGrafter"/>
</dbReference>
<dbReference type="SUPFAM" id="SSF111369">
    <property type="entry name" value="HlyD-like secretion proteins"/>
    <property type="match status" value="1"/>
</dbReference>
<dbReference type="EMBL" id="CP032509">
    <property type="protein sequence ID" value="AZN71497.1"/>
    <property type="molecule type" value="Genomic_DNA"/>
</dbReference>
<gene>
    <name evidence="8" type="ORF">D5400_09660</name>
</gene>
<dbReference type="Gene3D" id="2.40.420.20">
    <property type="match status" value="1"/>
</dbReference>
<dbReference type="InterPro" id="IPR051909">
    <property type="entry name" value="MFP_Cation_Efflux"/>
</dbReference>
<dbReference type="PANTHER" id="PTHR30097:SF15">
    <property type="entry name" value="CATION EFFLUX SYSTEM PROTEIN CUSB"/>
    <property type="match status" value="1"/>
</dbReference>
<proteinExistence type="inferred from homology"/>
<evidence type="ECO:0000256" key="4">
    <source>
        <dbReference type="ARBA" id="ARBA00023065"/>
    </source>
</evidence>
<feature type="domain" description="CusB-like beta-barrel" evidence="6">
    <location>
        <begin position="311"/>
        <end position="388"/>
    </location>
</feature>
<dbReference type="Pfam" id="PF25954">
    <property type="entry name" value="Beta-barrel_RND_2"/>
    <property type="match status" value="1"/>
</dbReference>